<organism evidence="1 2">
    <name type="scientific">Arenicella xantha</name>
    <dbReference type="NCBI Taxonomy" id="644221"/>
    <lineage>
        <taxon>Bacteria</taxon>
        <taxon>Pseudomonadati</taxon>
        <taxon>Pseudomonadota</taxon>
        <taxon>Gammaproteobacteria</taxon>
        <taxon>Arenicellales</taxon>
        <taxon>Arenicellaceae</taxon>
        <taxon>Arenicella</taxon>
    </lineage>
</organism>
<accession>A0A395JPQ5</accession>
<protein>
    <submittedName>
        <fullName evidence="1">Uncharacterized protein DUF3108</fullName>
    </submittedName>
</protein>
<keyword evidence="2" id="KW-1185">Reference proteome</keyword>
<dbReference type="AlphaFoldDB" id="A0A395JPQ5"/>
<proteinExistence type="predicted"/>
<dbReference type="Proteomes" id="UP000253083">
    <property type="component" value="Unassembled WGS sequence"/>
</dbReference>
<dbReference type="Pfam" id="PF11306">
    <property type="entry name" value="DUF3108"/>
    <property type="match status" value="1"/>
</dbReference>
<reference evidence="1 2" key="1">
    <citation type="submission" date="2018-06" db="EMBL/GenBank/DDBJ databases">
        <title>Genomic Encyclopedia of Type Strains, Phase IV (KMG-IV): sequencing the most valuable type-strain genomes for metagenomic binning, comparative biology and taxonomic classification.</title>
        <authorList>
            <person name="Goeker M."/>
        </authorList>
    </citation>
    <scope>NUCLEOTIDE SEQUENCE [LARGE SCALE GENOMIC DNA]</scope>
    <source>
        <strain evidence="1 2">DSM 24032</strain>
    </source>
</reference>
<dbReference type="InParanoid" id="A0A395JPQ5"/>
<sequence>MANIAVSAPLEPALISYTIKMNSSKFGNATLGKVETNLSQTDSGYLIESVTKAQGMAAIIIGSNIQEACEFDIIDGQAVSKNYSGGRIGKTDYSVAYDWQDRKVKFDSGDSLDMPDGYLVDNCMFWFAAALLKGEGFSEKSTYVVDGKSKRIRGFVLRTKGEETIDTLVGTRQVVKVVLERELRPGRTLTFWLSPADQYLPLKIEESRKSRTITFEVERLERES</sequence>
<dbReference type="InterPro" id="IPR021457">
    <property type="entry name" value="DUF3108"/>
</dbReference>
<evidence type="ECO:0000313" key="2">
    <source>
        <dbReference type="Proteomes" id="UP000253083"/>
    </source>
</evidence>
<dbReference type="OrthoDB" id="6007799at2"/>
<dbReference type="EMBL" id="QNRT01000002">
    <property type="protein sequence ID" value="RBP51554.1"/>
    <property type="molecule type" value="Genomic_DNA"/>
</dbReference>
<name>A0A395JPQ5_9GAMM</name>
<comment type="caution">
    <text evidence="1">The sequence shown here is derived from an EMBL/GenBank/DDBJ whole genome shotgun (WGS) entry which is preliminary data.</text>
</comment>
<evidence type="ECO:0000313" key="1">
    <source>
        <dbReference type="EMBL" id="RBP51554.1"/>
    </source>
</evidence>
<dbReference type="RefSeq" id="WP_113954314.1">
    <property type="nucleotide sequence ID" value="NZ_QNRT01000002.1"/>
</dbReference>
<gene>
    <name evidence="1" type="ORF">DFR28_102984</name>
</gene>